<feature type="domain" description="DCUN1" evidence="1">
    <location>
        <begin position="1"/>
        <end position="23"/>
    </location>
</feature>
<reference evidence="2" key="1">
    <citation type="submission" date="2018-02" db="EMBL/GenBank/DDBJ databases">
        <authorList>
            <person name="Cohen D.B."/>
            <person name="Kent A.D."/>
        </authorList>
    </citation>
    <scope>NUCLEOTIDE SEQUENCE</scope>
</reference>
<dbReference type="InterPro" id="IPR005176">
    <property type="entry name" value="PONY_dom"/>
</dbReference>
<protein>
    <recommendedName>
        <fullName evidence="1">DCUN1 domain-containing protein</fullName>
    </recommendedName>
</protein>
<sequence>MDPQQNSQGAWPVLIDDFVEHMYRVSGTNDNTKFFCNCGDSESQLSVFEEPLPGLKDIPGSKRKVHEDIRQDEMRSSSILFPNYTEMDPALNFKRIRLTAPRPANCEDNPPGNTTNDCMEIVRHNSPLCSSKSPCAVENCLSKGFAGLLSTSVYLKFDQEMRVSFT</sequence>
<organism evidence="2">
    <name type="scientific">Fagus sylvatica</name>
    <name type="common">Beechnut</name>
    <dbReference type="NCBI Taxonomy" id="28930"/>
    <lineage>
        <taxon>Eukaryota</taxon>
        <taxon>Viridiplantae</taxon>
        <taxon>Streptophyta</taxon>
        <taxon>Embryophyta</taxon>
        <taxon>Tracheophyta</taxon>
        <taxon>Spermatophyta</taxon>
        <taxon>Magnoliopsida</taxon>
        <taxon>eudicotyledons</taxon>
        <taxon>Gunneridae</taxon>
        <taxon>Pentapetalae</taxon>
        <taxon>rosids</taxon>
        <taxon>fabids</taxon>
        <taxon>Fagales</taxon>
        <taxon>Fagaceae</taxon>
        <taxon>Fagus</taxon>
    </lineage>
</organism>
<gene>
    <name evidence="2" type="ORF">FSB_LOCUS5087</name>
</gene>
<name>A0A2N9EQV2_FAGSY</name>
<proteinExistence type="predicted"/>
<evidence type="ECO:0000313" key="2">
    <source>
        <dbReference type="EMBL" id="SPC77205.1"/>
    </source>
</evidence>
<dbReference type="AlphaFoldDB" id="A0A2N9EQV2"/>
<dbReference type="PROSITE" id="PS51229">
    <property type="entry name" value="DCUN1"/>
    <property type="match status" value="1"/>
</dbReference>
<evidence type="ECO:0000259" key="1">
    <source>
        <dbReference type="PROSITE" id="PS51229"/>
    </source>
</evidence>
<accession>A0A2N9EQV2</accession>
<dbReference type="EMBL" id="OIVN01000258">
    <property type="protein sequence ID" value="SPC77205.1"/>
    <property type="molecule type" value="Genomic_DNA"/>
</dbReference>